<dbReference type="Pfam" id="PF05699">
    <property type="entry name" value="Dimer_Tnp_hAT"/>
    <property type="match status" value="1"/>
</dbReference>
<evidence type="ECO:0000259" key="2">
    <source>
        <dbReference type="Pfam" id="PF04937"/>
    </source>
</evidence>
<evidence type="ECO:0000259" key="3">
    <source>
        <dbReference type="Pfam" id="PF05699"/>
    </source>
</evidence>
<comment type="caution">
    <text evidence="4">The sequence shown here is derived from an EMBL/GenBank/DDBJ whole genome shotgun (WGS) entry which is preliminary data.</text>
</comment>
<sequence>MRKFPVEALRRKTAGAEASVAQEAALRRVEAVRDSRMATGETNVAIEATTTEATATEATTTNSVVLKRNSDDVGWKYEALVDPLNKEKVRCLFCGHTSSGWIYRLKQHVAHVGTSVVKCTKQTEEAKTACKKSLEEATRKRKEKTARDLNLREEVNVSRVGEQEQDGVTCVGSQVASSEPHKLGSIDKWKRAIDPKATQAESLKQQKINKELWKQRTHEVQQYIARWMYIHAIPFSTVNNDEFMQMCEAIGQFGPGLQPPSQDHLREVLLSEEYERTKSLVKEHDAEKINNGCSIMTDAWSDRKRRSIMNIVTNCSAGTTFLGSKEMPDVSHTAEVIFELVDKAIEEVGEEEVVQVVTNNASNNMVAKNLLFAKRPSIFWTSCGSHTINLMLQGIRNLSRFKKVLDQAKAFTIFVYGHTLTLECMRSFTNGREIVRPGMTRFASAFLTLTSILEKKDDLRKMVVHSKWDNLRGVKSKKGKSATATMMSPQFWKDLKMCLSIFEPLVKVLRLVDGDVKPTMGFLYGELTKAKREIKQCYGNIEARYRDVMSIVDKKMKGRLDSPIHLAAYVLNPYYSYADTSLFEDGTVIEGFMKYVETFYHADEDMQDKVANYELRIFQTREGSFSKKLARTYQNFDYNPASWWRLYGTQTPGLQRMAIRISSLTSSSSGCERNWSTFEMMPGTNIPWSVIGEAMGVDEQLERRQSARVRELYAREEFESEEEEFEEHDDYMDEE</sequence>
<feature type="region of interest" description="Disordered" evidence="1">
    <location>
        <begin position="715"/>
        <end position="735"/>
    </location>
</feature>
<name>A0A9N7N9M2_STRHE</name>
<evidence type="ECO:0000256" key="1">
    <source>
        <dbReference type="SAM" id="MobiDB-lite"/>
    </source>
</evidence>
<dbReference type="SUPFAM" id="SSF53098">
    <property type="entry name" value="Ribonuclease H-like"/>
    <property type="match status" value="1"/>
</dbReference>
<dbReference type="AlphaFoldDB" id="A0A9N7N9M2"/>
<gene>
    <name evidence="4" type="ORF">SHERM_21116</name>
</gene>
<dbReference type="GO" id="GO:0046983">
    <property type="term" value="F:protein dimerization activity"/>
    <property type="evidence" value="ECO:0007669"/>
    <property type="project" value="InterPro"/>
</dbReference>
<evidence type="ECO:0000313" key="4">
    <source>
        <dbReference type="EMBL" id="CAA0824100.1"/>
    </source>
</evidence>
<feature type="domain" description="DUF659" evidence="2">
    <location>
        <begin position="260"/>
        <end position="410"/>
    </location>
</feature>
<dbReference type="Pfam" id="PF04937">
    <property type="entry name" value="DUF659"/>
    <property type="match status" value="1"/>
</dbReference>
<dbReference type="OrthoDB" id="2012664at2759"/>
<dbReference type="InterPro" id="IPR012337">
    <property type="entry name" value="RNaseH-like_sf"/>
</dbReference>
<protein>
    <submittedName>
        <fullName evidence="4">HAT transposon superfamily protein</fullName>
    </submittedName>
</protein>
<proteinExistence type="predicted"/>
<keyword evidence="5" id="KW-1185">Reference proteome</keyword>
<dbReference type="PANTHER" id="PTHR32166:SF74">
    <property type="entry name" value="OS05G0256350 PROTEIN"/>
    <property type="match status" value="1"/>
</dbReference>
<reference evidence="4" key="1">
    <citation type="submission" date="2019-12" db="EMBL/GenBank/DDBJ databases">
        <authorList>
            <person name="Scholes J."/>
        </authorList>
    </citation>
    <scope>NUCLEOTIDE SEQUENCE</scope>
</reference>
<dbReference type="PANTHER" id="PTHR32166">
    <property type="entry name" value="OSJNBA0013A04.12 PROTEIN"/>
    <property type="match status" value="1"/>
</dbReference>
<evidence type="ECO:0000313" key="5">
    <source>
        <dbReference type="Proteomes" id="UP001153555"/>
    </source>
</evidence>
<dbReference type="InterPro" id="IPR008906">
    <property type="entry name" value="HATC_C_dom"/>
</dbReference>
<organism evidence="4 5">
    <name type="scientific">Striga hermonthica</name>
    <name type="common">Purple witchweed</name>
    <name type="synonym">Buchnera hermonthica</name>
    <dbReference type="NCBI Taxonomy" id="68872"/>
    <lineage>
        <taxon>Eukaryota</taxon>
        <taxon>Viridiplantae</taxon>
        <taxon>Streptophyta</taxon>
        <taxon>Embryophyta</taxon>
        <taxon>Tracheophyta</taxon>
        <taxon>Spermatophyta</taxon>
        <taxon>Magnoliopsida</taxon>
        <taxon>eudicotyledons</taxon>
        <taxon>Gunneridae</taxon>
        <taxon>Pentapetalae</taxon>
        <taxon>asterids</taxon>
        <taxon>lamiids</taxon>
        <taxon>Lamiales</taxon>
        <taxon>Orobanchaceae</taxon>
        <taxon>Buchnereae</taxon>
        <taxon>Striga</taxon>
    </lineage>
</organism>
<feature type="domain" description="HAT C-terminal dimerisation" evidence="3">
    <location>
        <begin position="637"/>
        <end position="678"/>
    </location>
</feature>
<dbReference type="EMBL" id="CACSLK010024664">
    <property type="protein sequence ID" value="CAA0824100.1"/>
    <property type="molecule type" value="Genomic_DNA"/>
</dbReference>
<accession>A0A9N7N9M2</accession>
<dbReference type="InterPro" id="IPR007021">
    <property type="entry name" value="DUF659"/>
</dbReference>
<feature type="compositionally biased region" description="Acidic residues" evidence="1">
    <location>
        <begin position="718"/>
        <end position="735"/>
    </location>
</feature>
<dbReference type="Proteomes" id="UP001153555">
    <property type="component" value="Unassembled WGS sequence"/>
</dbReference>